<sequence>MSMNEINPKFVLNIVECEETCELLKMSFLHLRLVSVIGKMIVPNSKALPIKTYSPSLIQFDLLFVAAPRFIRKASTVGPQVTSWASVACVSEVSDPETGFFHHTSFGVDDDAFSYGQSNIRKVDIFFLDLTPALNLVPDENVFPKWPPRDVKLTQIPEDLPSNIYIKRPKFMSRIRKKLSTSRGTKGWIDEEIKNYTTSEKRHDMYALGKIRQWLGNSTLEE</sequence>
<dbReference type="OrthoDB" id="4062651at2759"/>
<organism evidence="1 2">
    <name type="scientific">Fusarium mundagurra</name>
    <dbReference type="NCBI Taxonomy" id="1567541"/>
    <lineage>
        <taxon>Eukaryota</taxon>
        <taxon>Fungi</taxon>
        <taxon>Dikarya</taxon>
        <taxon>Ascomycota</taxon>
        <taxon>Pezizomycotina</taxon>
        <taxon>Sordariomycetes</taxon>
        <taxon>Hypocreomycetidae</taxon>
        <taxon>Hypocreales</taxon>
        <taxon>Nectriaceae</taxon>
        <taxon>Fusarium</taxon>
        <taxon>Fusarium fujikuroi species complex</taxon>
    </lineage>
</organism>
<dbReference type="EMBL" id="JAAOAN010000425">
    <property type="protein sequence ID" value="KAF5707385.1"/>
    <property type="molecule type" value="Genomic_DNA"/>
</dbReference>
<keyword evidence="1" id="KW-0808">Transferase</keyword>
<name>A0A8H6D8L0_9HYPO</name>
<protein>
    <submittedName>
        <fullName evidence="1">Serine threonine kinase</fullName>
    </submittedName>
</protein>
<keyword evidence="1" id="KW-0418">Kinase</keyword>
<evidence type="ECO:0000313" key="2">
    <source>
        <dbReference type="Proteomes" id="UP000544331"/>
    </source>
</evidence>
<gene>
    <name evidence="1" type="ORF">FMUND_11143</name>
</gene>
<dbReference type="GO" id="GO:0016301">
    <property type="term" value="F:kinase activity"/>
    <property type="evidence" value="ECO:0007669"/>
    <property type="project" value="UniProtKB-KW"/>
</dbReference>
<proteinExistence type="predicted"/>
<evidence type="ECO:0000313" key="1">
    <source>
        <dbReference type="EMBL" id="KAF5707385.1"/>
    </source>
</evidence>
<comment type="caution">
    <text evidence="1">The sequence shown here is derived from an EMBL/GenBank/DDBJ whole genome shotgun (WGS) entry which is preliminary data.</text>
</comment>
<dbReference type="Proteomes" id="UP000544331">
    <property type="component" value="Unassembled WGS sequence"/>
</dbReference>
<keyword evidence="2" id="KW-1185">Reference proteome</keyword>
<dbReference type="AlphaFoldDB" id="A0A8H6D8L0"/>
<reference evidence="1 2" key="1">
    <citation type="submission" date="2020-05" db="EMBL/GenBank/DDBJ databases">
        <title>Identification and distribution of gene clusters putatively required for synthesis of sphingolipid metabolism inhibitors in phylogenetically diverse species of the filamentous fungus Fusarium.</title>
        <authorList>
            <person name="Kim H.-S."/>
            <person name="Busman M."/>
            <person name="Brown D.W."/>
            <person name="Divon H."/>
            <person name="Uhlig S."/>
            <person name="Proctor R.H."/>
        </authorList>
    </citation>
    <scope>NUCLEOTIDE SEQUENCE [LARGE SCALE GENOMIC DNA]</scope>
    <source>
        <strain evidence="1 2">NRRL 66235</strain>
    </source>
</reference>
<accession>A0A8H6D8L0</accession>